<feature type="region of interest" description="Disordered" evidence="1">
    <location>
        <begin position="807"/>
        <end position="830"/>
    </location>
</feature>
<feature type="compositionally biased region" description="Polar residues" evidence="1">
    <location>
        <begin position="15"/>
        <end position="26"/>
    </location>
</feature>
<dbReference type="VEuPathDB" id="FungiDB:YALI1_A07977g"/>
<feature type="compositionally biased region" description="Polar residues" evidence="1">
    <location>
        <begin position="1220"/>
        <end position="1235"/>
    </location>
</feature>
<feature type="compositionally biased region" description="Polar residues" evidence="1">
    <location>
        <begin position="905"/>
        <end position="939"/>
    </location>
</feature>
<reference evidence="2 3" key="1">
    <citation type="submission" date="2018-07" db="EMBL/GenBank/DDBJ databases">
        <title>Draft Genome Assemblies for Five Robust Yarrowia lipolytica Strains Exhibiting High Lipid Production and Pentose Sugar Utilization and Sugar Alcohol Secretion from Undetoxified Lignocellulosic Biomass Hydrolysates.</title>
        <authorList>
            <consortium name="DOE Joint Genome Institute"/>
            <person name="Walker C."/>
            <person name="Ryu S."/>
            <person name="Na H."/>
            <person name="Zane M."/>
            <person name="LaButti K."/>
            <person name="Lipzen A."/>
            <person name="Haridas S."/>
            <person name="Barry K."/>
            <person name="Grigoriev I.V."/>
            <person name="Quarterman J."/>
            <person name="Slininger P."/>
            <person name="Dien B."/>
            <person name="Trinh C.T."/>
        </authorList>
    </citation>
    <scope>NUCLEOTIDE SEQUENCE [LARGE SCALE GENOMIC DNA]</scope>
    <source>
        <strain evidence="2 3">YB392</strain>
    </source>
</reference>
<feature type="compositionally biased region" description="Polar residues" evidence="1">
    <location>
        <begin position="629"/>
        <end position="646"/>
    </location>
</feature>
<sequence length="1318" mass="139976">MSARTRSMSPGRPLRQQQKSPYTTHSQQLQQQHLAQLQQLQQLNQRFGSSNSSFSSSSSHTPTQPSSANSTHSSSRHSVYGTHNYASSDASFNNRSVSQPTLSEPATPTTVPDRYRRKSMVNLPSHERSPSLPSNTNPGQGSHVTPTAGAAQTYTTQQAHTTNNPNTNNSPPPRLSYSSTDSSAPSTTAASTSTIGTVHSFHKKTQSRDFDDQAPSQQPPQHQPQHQPPPQPRQQPMVLPSDARRKSLLAKDPLGTLQDQRASAISLSSYHTVQSNSSPTRSMISDDSRESSPDVRQDKVPQPDTTHVNEHTTNTETTQLGAAPPLAPPASTTTYEDAVAAGVTAATAPADADQTVTDAHTNTVDAPVVTPADTTSHSNYDVVSAQYDAPPQFDAPPAAPENNATSSLDPATERGRYRAKHSPPLSSPTKTEAPQQPQYMTQQQHVSQLQQQQQQQQQQQYSSPPVSQPSHQQSQRTMSLGSQSAFRDFDQPLYQTKSNMSIGGKSVGGFSSSGISTSGMSTQSSFGGLRHQKSSGSLREKFKKVFSFGRTKSSLSSAPTSGQINLTGGPAQRSERTSTMTSTTSGRSFSEFLRRSSKPDNFDDARSIESNKSSSSFAALKRAGKNLLKKNNPTEQARTPKSSSHSAYDVPTAGSTGRAPSNAPQNAPSRTGTPSAAPSRAATPTPTLASGSGFQPGVSPPKNTATASLSVSPAEVDRETAQWSAGSSLEGVLGAAAAAGATQAATAPSSGYGVSGNAVVAEPAVTEPEFEDAHAAFDDQSAVPASASSDAASNIAPPAITTTLASALPSDASSPTSVSSVNGGSAGSETDADEFVAAETVFPKHLGVEDIDNIRTSLDRTKSLERRGSRRRKVTPDSQSHAHHAPEEAVPNPTEVHIHHPKSSLGRSESTSRPRSILKSKQSDGSLVSVDTVTGQRLSDVSGERVSGDVSRSSVEQVSGDVSRDTIISTRGGTSDILPTRDSLTSTGPAPIDIEIAQNSALADPEATPTGLESFMESARPSNNGPTSEAGTDVESMFANFSSISSDLDLSFSTQLEPLGLPVRPESPTPSQQSSVRSTDSASVSRFATKLKDNLFKRKESNTGFNPDLHETISEDSTDQDHLSGLGGHLNDHVPLEGSLETASITSTETPSITESFRSEGSYSAPVPPQIPGGQRGNAPLRHFSPGPTPSNPNSHNRRFSGGTKTPQTAASRRYHQHGRSASYNDDGSRASGSPITAHYPGVHVPSPVSHVRKGNVSFSSRIVIYDTWDSDDYDRRTEPATCNRLTPLLAQQIKEELNNFKMNMDVHHESRIYTHFF</sequence>
<feature type="compositionally biased region" description="Polar residues" evidence="1">
    <location>
        <begin position="1020"/>
        <end position="1030"/>
    </location>
</feature>
<feature type="region of interest" description="Disordered" evidence="1">
    <location>
        <begin position="549"/>
        <end position="723"/>
    </location>
</feature>
<feature type="region of interest" description="Disordered" evidence="1">
    <location>
        <begin position="1098"/>
        <end position="1251"/>
    </location>
</feature>
<feature type="compositionally biased region" description="Low complexity" evidence="1">
    <location>
        <begin position="1141"/>
        <end position="1156"/>
    </location>
</feature>
<name>A0A371BYB1_YARLL</name>
<feature type="compositionally biased region" description="Polar residues" evidence="1">
    <location>
        <begin position="550"/>
        <end position="566"/>
    </location>
</feature>
<feature type="compositionally biased region" description="Polar residues" evidence="1">
    <location>
        <begin position="701"/>
        <end position="711"/>
    </location>
</feature>
<feature type="compositionally biased region" description="Polar residues" evidence="1">
    <location>
        <begin position="268"/>
        <end position="283"/>
    </location>
</feature>
<dbReference type="SUPFAM" id="SSF81995">
    <property type="entry name" value="beta-sandwich domain of Sec23/24"/>
    <property type="match status" value="1"/>
</dbReference>
<feature type="region of interest" description="Disordered" evidence="1">
    <location>
        <begin position="1059"/>
        <end position="1084"/>
    </location>
</feature>
<dbReference type="GO" id="GO:0030036">
    <property type="term" value="P:actin cytoskeleton organization"/>
    <property type="evidence" value="ECO:0007669"/>
    <property type="project" value="TreeGrafter"/>
</dbReference>
<feature type="compositionally biased region" description="Low complexity" evidence="1">
    <location>
        <begin position="513"/>
        <end position="528"/>
    </location>
</feature>
<feature type="compositionally biased region" description="Low complexity" evidence="1">
    <location>
        <begin position="311"/>
        <end position="324"/>
    </location>
</feature>
<evidence type="ECO:0000256" key="1">
    <source>
        <dbReference type="SAM" id="MobiDB-lite"/>
    </source>
</evidence>
<evidence type="ECO:0008006" key="4">
    <source>
        <dbReference type="Google" id="ProtNLM"/>
    </source>
</evidence>
<proteinExistence type="predicted"/>
<feature type="region of interest" description="Disordered" evidence="1">
    <location>
        <begin position="513"/>
        <end position="537"/>
    </location>
</feature>
<feature type="compositionally biased region" description="Low complexity" evidence="1">
    <location>
        <begin position="27"/>
        <end position="78"/>
    </location>
</feature>
<feature type="region of interest" description="Disordered" evidence="1">
    <location>
        <begin position="268"/>
        <end position="332"/>
    </location>
</feature>
<dbReference type="VEuPathDB" id="FungiDB:YALI0_A08261g"/>
<feature type="region of interest" description="Disordered" evidence="1">
    <location>
        <begin position="859"/>
        <end position="1032"/>
    </location>
</feature>
<feature type="compositionally biased region" description="Polar residues" evidence="1">
    <location>
        <begin position="653"/>
        <end position="670"/>
    </location>
</feature>
<dbReference type="EMBL" id="KZ859115">
    <property type="protein sequence ID" value="RDW23078.1"/>
    <property type="molecule type" value="Genomic_DNA"/>
</dbReference>
<feature type="compositionally biased region" description="Low complexity" evidence="1">
    <location>
        <begin position="807"/>
        <end position="823"/>
    </location>
</feature>
<feature type="compositionally biased region" description="Low complexity" evidence="1">
    <location>
        <begin position="1071"/>
        <end position="1084"/>
    </location>
</feature>
<gene>
    <name evidence="2" type="ORF">B0I71DRAFT_17095</name>
</gene>
<dbReference type="PANTHER" id="PTHR12751">
    <property type="entry name" value="PHOSPHATASE AND ACTIN REGULATOR PHACTR"/>
    <property type="match status" value="1"/>
</dbReference>
<feature type="compositionally biased region" description="Low complexity" evidence="1">
    <location>
        <begin position="671"/>
        <end position="690"/>
    </location>
</feature>
<protein>
    <recommendedName>
        <fullName evidence="4">Protein BNI4</fullName>
    </recommendedName>
</protein>
<feature type="compositionally biased region" description="Pro residues" evidence="1">
    <location>
        <begin position="217"/>
        <end position="233"/>
    </location>
</feature>
<evidence type="ECO:0000313" key="3">
    <source>
        <dbReference type="Proteomes" id="UP000256601"/>
    </source>
</evidence>
<evidence type="ECO:0000313" key="2">
    <source>
        <dbReference type="EMBL" id="RDW23078.1"/>
    </source>
</evidence>
<feature type="region of interest" description="Disordered" evidence="1">
    <location>
        <begin position="387"/>
        <end position="482"/>
    </location>
</feature>
<dbReference type="GO" id="GO:0003779">
    <property type="term" value="F:actin binding"/>
    <property type="evidence" value="ECO:0007669"/>
    <property type="project" value="TreeGrafter"/>
</dbReference>
<feature type="region of interest" description="Disordered" evidence="1">
    <location>
        <begin position="1"/>
        <end position="238"/>
    </location>
</feature>
<accession>A0A371BYB1</accession>
<feature type="compositionally biased region" description="Low complexity" evidence="1">
    <location>
        <begin position="145"/>
        <end position="169"/>
    </location>
</feature>
<feature type="compositionally biased region" description="Polar residues" evidence="1">
    <location>
        <begin position="131"/>
        <end position="144"/>
    </location>
</feature>
<feature type="compositionally biased region" description="Basic and acidic residues" evidence="1">
    <location>
        <begin position="592"/>
        <end position="609"/>
    </location>
</feature>
<feature type="compositionally biased region" description="Low complexity" evidence="1">
    <location>
        <begin position="577"/>
        <end position="590"/>
    </location>
</feature>
<feature type="compositionally biased region" description="Basic and acidic residues" evidence="1">
    <location>
        <begin position="284"/>
        <end position="301"/>
    </location>
</feature>
<feature type="compositionally biased region" description="Low complexity" evidence="1">
    <location>
        <begin position="435"/>
        <end position="475"/>
    </location>
</feature>
<dbReference type="PANTHER" id="PTHR12751:SF18">
    <property type="entry name" value="PHOSPHATASE AND ACTIN REGULATOR 1"/>
    <property type="match status" value="1"/>
</dbReference>
<feature type="compositionally biased region" description="Polar residues" evidence="1">
    <location>
        <begin position="84"/>
        <end position="110"/>
    </location>
</feature>
<organism evidence="2 3">
    <name type="scientific">Yarrowia lipolytica</name>
    <name type="common">Candida lipolytica</name>
    <dbReference type="NCBI Taxonomy" id="4952"/>
    <lineage>
        <taxon>Eukaryota</taxon>
        <taxon>Fungi</taxon>
        <taxon>Dikarya</taxon>
        <taxon>Ascomycota</taxon>
        <taxon>Saccharomycotina</taxon>
        <taxon>Dipodascomycetes</taxon>
        <taxon>Dipodascales</taxon>
        <taxon>Dipodascales incertae sedis</taxon>
        <taxon>Yarrowia</taxon>
    </lineage>
</organism>
<feature type="compositionally biased region" description="Low complexity" evidence="1">
    <location>
        <begin position="176"/>
        <end position="194"/>
    </location>
</feature>
<dbReference type="Proteomes" id="UP000256601">
    <property type="component" value="Unassembled WGS sequence"/>
</dbReference>